<feature type="transmembrane region" description="Helical" evidence="1">
    <location>
        <begin position="18"/>
        <end position="38"/>
    </location>
</feature>
<dbReference type="KEGG" id="mmor:MMOR_49040"/>
<reference evidence="2 3" key="1">
    <citation type="journal article" date="2019" name="Emerg. Microbes Infect.">
        <title>Comprehensive subspecies identification of 175 nontuberculous mycobacteria species based on 7547 genomic profiles.</title>
        <authorList>
            <person name="Matsumoto Y."/>
            <person name="Kinjo T."/>
            <person name="Motooka D."/>
            <person name="Nabeya D."/>
            <person name="Jung N."/>
            <person name="Uechi K."/>
            <person name="Horii T."/>
            <person name="Iida T."/>
            <person name="Fujita J."/>
            <person name="Nakamura S."/>
        </authorList>
    </citation>
    <scope>NUCLEOTIDE SEQUENCE [LARGE SCALE GENOMIC DNA]</scope>
    <source>
        <strain evidence="2 3">JCM 6375</strain>
    </source>
</reference>
<keyword evidence="1" id="KW-1133">Transmembrane helix</keyword>
<protein>
    <submittedName>
        <fullName evidence="2">Uncharacterized protein</fullName>
    </submittedName>
</protein>
<gene>
    <name evidence="2" type="ORF">MMOR_49040</name>
</gene>
<feature type="transmembrane region" description="Helical" evidence="1">
    <location>
        <begin position="45"/>
        <end position="64"/>
    </location>
</feature>
<feature type="transmembrane region" description="Helical" evidence="1">
    <location>
        <begin position="189"/>
        <end position="210"/>
    </location>
</feature>
<keyword evidence="1" id="KW-0812">Transmembrane</keyword>
<evidence type="ECO:0000313" key="3">
    <source>
        <dbReference type="Proteomes" id="UP000466681"/>
    </source>
</evidence>
<dbReference type="EMBL" id="AP022560">
    <property type="protein sequence ID" value="BBX03968.1"/>
    <property type="molecule type" value="Genomic_DNA"/>
</dbReference>
<dbReference type="Proteomes" id="UP000466681">
    <property type="component" value="Chromosome"/>
</dbReference>
<dbReference type="AlphaFoldDB" id="A0AAD1HH26"/>
<evidence type="ECO:0000313" key="2">
    <source>
        <dbReference type="EMBL" id="BBX03968.1"/>
    </source>
</evidence>
<name>A0AAD1HH26_9MYCO</name>
<feature type="transmembrane region" description="Helical" evidence="1">
    <location>
        <begin position="87"/>
        <end position="108"/>
    </location>
</feature>
<feature type="transmembrane region" description="Helical" evidence="1">
    <location>
        <begin position="222"/>
        <end position="242"/>
    </location>
</feature>
<proteinExistence type="predicted"/>
<accession>A0AAD1HH26</accession>
<sequence>MNPTVPDMPIREAPQGALIAYTVLMVLTTLAFFMWWALRERKRGPALLLFLVGGAISGLMEPWLDNVVLVGYPPHQVTPVFVAFERAVPIFVPIGYAWFCGGLLYVLYRAFSTEFTARKIWTLYAIVAVIDFIAIGLSAWLGILEIFGDPPMKVAGFVVWWAAIDALQIVLGATLAVFLVPVLRGAQQLWLLLIPSVVLGAAAGIVGWPISTALNSGWPMWAKYVCALASIGISLACTHFVAKCAPPLVEYVRRLQSPADRVSPETRSARTLSRGS</sequence>
<keyword evidence="3" id="KW-1185">Reference proteome</keyword>
<feature type="transmembrane region" description="Helical" evidence="1">
    <location>
        <begin position="120"/>
        <end position="143"/>
    </location>
</feature>
<feature type="transmembrane region" description="Helical" evidence="1">
    <location>
        <begin position="158"/>
        <end position="182"/>
    </location>
</feature>
<organism evidence="2 3">
    <name type="scientific">Mycolicibacterium moriokaense</name>
    <dbReference type="NCBI Taxonomy" id="39691"/>
    <lineage>
        <taxon>Bacteria</taxon>
        <taxon>Bacillati</taxon>
        <taxon>Actinomycetota</taxon>
        <taxon>Actinomycetes</taxon>
        <taxon>Mycobacteriales</taxon>
        <taxon>Mycobacteriaceae</taxon>
        <taxon>Mycolicibacterium</taxon>
    </lineage>
</organism>
<evidence type="ECO:0000256" key="1">
    <source>
        <dbReference type="SAM" id="Phobius"/>
    </source>
</evidence>
<dbReference type="RefSeq" id="WP_083149281.1">
    <property type="nucleotide sequence ID" value="NZ_AP022560.1"/>
</dbReference>
<keyword evidence="1" id="KW-0472">Membrane</keyword>